<evidence type="ECO:0000256" key="1">
    <source>
        <dbReference type="ARBA" id="ARBA00022729"/>
    </source>
</evidence>
<evidence type="ECO:0000313" key="5">
    <source>
        <dbReference type="Proteomes" id="UP000000305"/>
    </source>
</evidence>
<reference evidence="4 5" key="1">
    <citation type="journal article" date="2011" name="Science">
        <title>The ecoresponsive genome of Daphnia pulex.</title>
        <authorList>
            <person name="Colbourne J.K."/>
            <person name="Pfrender M.E."/>
            <person name="Gilbert D."/>
            <person name="Thomas W.K."/>
            <person name="Tucker A."/>
            <person name="Oakley T.H."/>
            <person name="Tokishita S."/>
            <person name="Aerts A."/>
            <person name="Arnold G.J."/>
            <person name="Basu M.K."/>
            <person name="Bauer D.J."/>
            <person name="Caceres C.E."/>
            <person name="Carmel L."/>
            <person name="Casola C."/>
            <person name="Choi J.H."/>
            <person name="Detter J.C."/>
            <person name="Dong Q."/>
            <person name="Dusheyko S."/>
            <person name="Eads B.D."/>
            <person name="Frohlich T."/>
            <person name="Geiler-Samerotte K.A."/>
            <person name="Gerlach D."/>
            <person name="Hatcher P."/>
            <person name="Jogdeo S."/>
            <person name="Krijgsveld J."/>
            <person name="Kriventseva E.V."/>
            <person name="Kultz D."/>
            <person name="Laforsch C."/>
            <person name="Lindquist E."/>
            <person name="Lopez J."/>
            <person name="Manak J.R."/>
            <person name="Muller J."/>
            <person name="Pangilinan J."/>
            <person name="Patwardhan R.P."/>
            <person name="Pitluck S."/>
            <person name="Pritham E.J."/>
            <person name="Rechtsteiner A."/>
            <person name="Rho M."/>
            <person name="Rogozin I.B."/>
            <person name="Sakarya O."/>
            <person name="Salamov A."/>
            <person name="Schaack S."/>
            <person name="Shapiro H."/>
            <person name="Shiga Y."/>
            <person name="Skalitzky C."/>
            <person name="Smith Z."/>
            <person name="Souvorov A."/>
            <person name="Sung W."/>
            <person name="Tang Z."/>
            <person name="Tsuchiya D."/>
            <person name="Tu H."/>
            <person name="Vos H."/>
            <person name="Wang M."/>
            <person name="Wolf Y.I."/>
            <person name="Yamagata H."/>
            <person name="Yamada T."/>
            <person name="Ye Y."/>
            <person name="Shaw J.R."/>
            <person name="Andrews J."/>
            <person name="Crease T.J."/>
            <person name="Tang H."/>
            <person name="Lucas S.M."/>
            <person name="Robertson H.M."/>
            <person name="Bork P."/>
            <person name="Koonin E.V."/>
            <person name="Zdobnov E.M."/>
            <person name="Grigoriev I.V."/>
            <person name="Lynch M."/>
            <person name="Boore J.L."/>
        </authorList>
    </citation>
    <scope>NUCLEOTIDE SEQUENCE [LARGE SCALE GENOMIC DNA]</scope>
</reference>
<feature type="compositionally biased region" description="Low complexity" evidence="3">
    <location>
        <begin position="121"/>
        <end position="140"/>
    </location>
</feature>
<dbReference type="KEGG" id="dpx:DAPPUDRAFT_239560"/>
<evidence type="ECO:0000256" key="2">
    <source>
        <dbReference type="ARBA" id="ARBA00022966"/>
    </source>
</evidence>
<dbReference type="AlphaFoldDB" id="E9G9L8"/>
<keyword evidence="5" id="KW-1185">Reference proteome</keyword>
<keyword evidence="2" id="KW-0882">Thioester bond</keyword>
<dbReference type="OrthoDB" id="2142040at2759"/>
<sequence length="564" mass="63298">MHPFTFIIGVRPLASIPLEAGDTPFRYIEFSTSWGFRGFFRVWVADGAIDQKTRTLCVPKPVPGLVSEEQAEITVKVGIASSLDDMWSATGSTDTSTLVTVLERFHHNQYAKKPAGKEDTSQPTDPSTMPTDPSTMPTGPLISGIPTNGADIAMCSITLQRYSDPDLLKSALTWMHGQQNDDGRFADGPNVTQSQRIETTAFILTCLSDVQHDDIVLFQVNSAAQRFLERELAASREIKTIAPIATAVLVSHSSVWPETLAKLDSVYDELIDCYLNDRKQCLNEMTYALLAYSHQNKPGKVLEMVRILVSAPWHILHPLDQLRMMKAWSKYSQVLNDPVRNLNMRLTFQNGEVTLIQSHHLSNESALGNASTPPQMDYDEENVIAGTSDNETRSESQEEQQNVRMHTPALTYDIPSLPQNVEVTLSGTGCAFFQCTGKQWSHLLLMDRYSPCTPQSKVPDWMIVSYADDDDDDDDCISCFAIIIDTHLHVSMKTPCGQFINPENTNLVHRFQFHRFQIGQSAYSVLKRLYTDWPLLDTNEISRRWKPVSFETSLSNQENRPAAS</sequence>
<dbReference type="InterPro" id="IPR008930">
    <property type="entry name" value="Terpenoid_cyclase/PrenylTrfase"/>
</dbReference>
<evidence type="ECO:0008006" key="6">
    <source>
        <dbReference type="Google" id="ProtNLM"/>
    </source>
</evidence>
<dbReference type="InterPro" id="IPR050473">
    <property type="entry name" value="A2M/Complement_sys"/>
</dbReference>
<feature type="region of interest" description="Disordered" evidence="3">
    <location>
        <begin position="110"/>
        <end position="143"/>
    </location>
</feature>
<dbReference type="EMBL" id="GL732536">
    <property type="protein sequence ID" value="EFX83856.1"/>
    <property type="molecule type" value="Genomic_DNA"/>
</dbReference>
<dbReference type="PANTHER" id="PTHR11412">
    <property type="entry name" value="MACROGLOBULIN / COMPLEMENT"/>
    <property type="match status" value="1"/>
</dbReference>
<proteinExistence type="predicted"/>
<name>E9G9L8_DAPPU</name>
<organism evidence="4 5">
    <name type="scientific">Daphnia pulex</name>
    <name type="common">Water flea</name>
    <dbReference type="NCBI Taxonomy" id="6669"/>
    <lineage>
        <taxon>Eukaryota</taxon>
        <taxon>Metazoa</taxon>
        <taxon>Ecdysozoa</taxon>
        <taxon>Arthropoda</taxon>
        <taxon>Crustacea</taxon>
        <taxon>Branchiopoda</taxon>
        <taxon>Diplostraca</taxon>
        <taxon>Cladocera</taxon>
        <taxon>Anomopoda</taxon>
        <taxon>Daphniidae</taxon>
        <taxon>Daphnia</taxon>
    </lineage>
</organism>
<dbReference type="PANTHER" id="PTHR11412:SF136">
    <property type="entry name" value="CD109 ANTIGEN"/>
    <property type="match status" value="1"/>
</dbReference>
<dbReference type="Proteomes" id="UP000000305">
    <property type="component" value="Unassembled WGS sequence"/>
</dbReference>
<dbReference type="HOGENOM" id="CLU_483371_0_0_1"/>
<dbReference type="STRING" id="6669.E9G9L8"/>
<gene>
    <name evidence="4" type="ORF">DAPPUDRAFT_239560</name>
</gene>
<dbReference type="SUPFAM" id="SSF48239">
    <property type="entry name" value="Terpenoid cyclases/Protein prenyltransferases"/>
    <property type="match status" value="1"/>
</dbReference>
<keyword evidence="1" id="KW-0732">Signal</keyword>
<protein>
    <recommendedName>
        <fullName evidence="6">Alpha-macroglobulin receptor-binding domain-containing protein</fullName>
    </recommendedName>
</protein>
<accession>E9G9L8</accession>
<dbReference type="InParanoid" id="E9G9L8"/>
<evidence type="ECO:0000313" key="4">
    <source>
        <dbReference type="EMBL" id="EFX83856.1"/>
    </source>
</evidence>
<dbReference type="Gene3D" id="1.50.10.20">
    <property type="match status" value="1"/>
</dbReference>
<evidence type="ECO:0000256" key="3">
    <source>
        <dbReference type="SAM" id="MobiDB-lite"/>
    </source>
</evidence>